<dbReference type="Gene3D" id="2.40.160.20">
    <property type="match status" value="1"/>
</dbReference>
<evidence type="ECO:0000313" key="4">
    <source>
        <dbReference type="Proteomes" id="UP001184853"/>
    </source>
</evidence>
<evidence type="ECO:0000256" key="1">
    <source>
        <dbReference type="SAM" id="SignalP"/>
    </source>
</evidence>
<dbReference type="SUPFAM" id="SSF56925">
    <property type="entry name" value="OMPA-like"/>
    <property type="match status" value="1"/>
</dbReference>
<organism evidence="3 4">
    <name type="scientific">Chryseobacterium geocarposphaerae</name>
    <dbReference type="NCBI Taxonomy" id="1416776"/>
    <lineage>
        <taxon>Bacteria</taxon>
        <taxon>Pseudomonadati</taxon>
        <taxon>Bacteroidota</taxon>
        <taxon>Flavobacteriia</taxon>
        <taxon>Flavobacteriales</taxon>
        <taxon>Weeksellaceae</taxon>
        <taxon>Chryseobacterium group</taxon>
        <taxon>Chryseobacterium</taxon>
    </lineage>
</organism>
<gene>
    <name evidence="3" type="ORF">J2781_002458</name>
</gene>
<dbReference type="RefSeq" id="WP_115981115.1">
    <property type="nucleotide sequence ID" value="NZ_JAVDQS010000006.1"/>
</dbReference>
<name>A0ABU1LFN4_9FLAO</name>
<dbReference type="InterPro" id="IPR025665">
    <property type="entry name" value="Beta-barrel_OMP_2"/>
</dbReference>
<proteinExistence type="predicted"/>
<keyword evidence="1" id="KW-0732">Signal</keyword>
<evidence type="ECO:0000259" key="2">
    <source>
        <dbReference type="Pfam" id="PF13568"/>
    </source>
</evidence>
<dbReference type="EMBL" id="JAVDQS010000006">
    <property type="protein sequence ID" value="MDR6405526.1"/>
    <property type="molecule type" value="Genomic_DNA"/>
</dbReference>
<dbReference type="Pfam" id="PF13568">
    <property type="entry name" value="OMP_b-brl_2"/>
    <property type="match status" value="1"/>
</dbReference>
<feature type="chain" id="PRO_5045606732" evidence="1">
    <location>
        <begin position="19"/>
        <end position="207"/>
    </location>
</feature>
<comment type="caution">
    <text evidence="3">The sequence shown here is derived from an EMBL/GenBank/DDBJ whole genome shotgun (WGS) entry which is preliminary data.</text>
</comment>
<sequence length="207" mass="22379">MKKLFLGLAVIAGSFAFAQQKTSTSPITFGVKAGLNVSSLSKNRNLEEQGSKPGLNAGGFVNIPVGHSFSIQPELLYSQYGGEYNQTILGNKYTFSKNLDYIAVPVMLQYNVLPNLYLEAGPEFGFLVGANNKLKNESNNSPIADSDVKKYTKGFNVGLGIGAGYYFIPNLGVTVRYVAGLTDTYKDNSGDAVKNNVFQVGLAYKFK</sequence>
<evidence type="ECO:0000313" key="3">
    <source>
        <dbReference type="EMBL" id="MDR6405526.1"/>
    </source>
</evidence>
<accession>A0ABU1LFN4</accession>
<feature type="domain" description="Outer membrane protein beta-barrel" evidence="2">
    <location>
        <begin position="17"/>
        <end position="185"/>
    </location>
</feature>
<keyword evidence="4" id="KW-1185">Reference proteome</keyword>
<protein>
    <submittedName>
        <fullName evidence="3">Porin</fullName>
    </submittedName>
</protein>
<dbReference type="InterPro" id="IPR011250">
    <property type="entry name" value="OMP/PagP_B-barrel"/>
</dbReference>
<reference evidence="3 4" key="1">
    <citation type="submission" date="2023-07" db="EMBL/GenBank/DDBJ databases">
        <title>Sorghum-associated microbial communities from plants grown in Nebraska, USA.</title>
        <authorList>
            <person name="Schachtman D."/>
        </authorList>
    </citation>
    <scope>NUCLEOTIDE SEQUENCE [LARGE SCALE GENOMIC DNA]</scope>
    <source>
        <strain evidence="3 4">DS1709</strain>
    </source>
</reference>
<dbReference type="Proteomes" id="UP001184853">
    <property type="component" value="Unassembled WGS sequence"/>
</dbReference>
<feature type="signal peptide" evidence="1">
    <location>
        <begin position="1"/>
        <end position="18"/>
    </location>
</feature>